<dbReference type="PANTHER" id="PTHR39077">
    <property type="entry name" value="DUF4793 DOMAIN-CONTAINING PROTEIN"/>
    <property type="match status" value="1"/>
</dbReference>
<feature type="transmembrane region" description="Helical" evidence="2">
    <location>
        <begin position="496"/>
        <end position="514"/>
    </location>
</feature>
<evidence type="ECO:0000259" key="4">
    <source>
        <dbReference type="Pfam" id="PF16041"/>
    </source>
</evidence>
<proteinExistence type="predicted"/>
<reference evidence="5 6" key="1">
    <citation type="journal article" date="2022" name="Allergy">
        <title>Genome assembly and annotation of Periplaneta americana reveal a comprehensive cockroach allergen profile.</title>
        <authorList>
            <person name="Wang L."/>
            <person name="Xiong Q."/>
            <person name="Saelim N."/>
            <person name="Wang L."/>
            <person name="Nong W."/>
            <person name="Wan A.T."/>
            <person name="Shi M."/>
            <person name="Liu X."/>
            <person name="Cao Q."/>
            <person name="Hui J.H.L."/>
            <person name="Sookrung N."/>
            <person name="Leung T.F."/>
            <person name="Tungtrongchitr A."/>
            <person name="Tsui S.K.W."/>
        </authorList>
    </citation>
    <scope>NUCLEOTIDE SEQUENCE [LARGE SCALE GENOMIC DNA]</scope>
    <source>
        <strain evidence="5">PWHHKU_190912</strain>
    </source>
</reference>
<dbReference type="Proteomes" id="UP001148838">
    <property type="component" value="Unassembled WGS sequence"/>
</dbReference>
<feature type="compositionally biased region" description="Basic and acidic residues" evidence="1">
    <location>
        <begin position="110"/>
        <end position="133"/>
    </location>
</feature>
<feature type="domain" description="E3 ubiquitin-protein ligase APD1-4 middle" evidence="4">
    <location>
        <begin position="404"/>
        <end position="512"/>
    </location>
</feature>
<gene>
    <name evidence="5" type="ORF">ANN_22481</name>
</gene>
<keyword evidence="6" id="KW-1185">Reference proteome</keyword>
<evidence type="ECO:0000256" key="2">
    <source>
        <dbReference type="SAM" id="Phobius"/>
    </source>
</evidence>
<keyword evidence="2" id="KW-0812">Transmembrane</keyword>
<dbReference type="PANTHER" id="PTHR39077:SF1">
    <property type="entry name" value="E3 UBIQUITIN-PROTEIN LIGASE APD1-4 MIDDLE DOMAIN-CONTAINING PROTEIN"/>
    <property type="match status" value="1"/>
</dbReference>
<keyword evidence="2" id="KW-1133">Transmembrane helix</keyword>
<evidence type="ECO:0000313" key="6">
    <source>
        <dbReference type="Proteomes" id="UP001148838"/>
    </source>
</evidence>
<feature type="non-terminal residue" evidence="5">
    <location>
        <position position="1"/>
    </location>
</feature>
<evidence type="ECO:0008006" key="7">
    <source>
        <dbReference type="Google" id="ProtNLM"/>
    </source>
</evidence>
<evidence type="ECO:0000259" key="3">
    <source>
        <dbReference type="Pfam" id="PF16040"/>
    </source>
</evidence>
<dbReference type="EMBL" id="JAJSOF020000033">
    <property type="protein sequence ID" value="KAJ4430269.1"/>
    <property type="molecule type" value="Genomic_DNA"/>
</dbReference>
<feature type="region of interest" description="Disordered" evidence="1">
    <location>
        <begin position="98"/>
        <end position="151"/>
    </location>
</feature>
<evidence type="ECO:0000313" key="5">
    <source>
        <dbReference type="EMBL" id="KAJ4430269.1"/>
    </source>
</evidence>
<accession>A0ABQ8S898</accession>
<dbReference type="Pfam" id="PF16040">
    <property type="entry name" value="APD1-4_N"/>
    <property type="match status" value="1"/>
</dbReference>
<feature type="region of interest" description="Disordered" evidence="1">
    <location>
        <begin position="183"/>
        <end position="227"/>
    </location>
</feature>
<dbReference type="InterPro" id="IPR032010">
    <property type="entry name" value="APD1-4_M"/>
</dbReference>
<keyword evidence="2" id="KW-0472">Membrane</keyword>
<protein>
    <recommendedName>
        <fullName evidence="7">E3 ubiquitin-protein ligase APD1-4 middle domain-containing protein</fullName>
    </recommendedName>
</protein>
<dbReference type="Pfam" id="PF16041">
    <property type="entry name" value="APD1-4_M"/>
    <property type="match status" value="1"/>
</dbReference>
<comment type="caution">
    <text evidence="5">The sequence shown here is derived from an EMBL/GenBank/DDBJ whole genome shotgun (WGS) entry which is preliminary data.</text>
</comment>
<evidence type="ECO:0000256" key="1">
    <source>
        <dbReference type="SAM" id="MobiDB-lite"/>
    </source>
</evidence>
<feature type="compositionally biased region" description="Basic and acidic residues" evidence="1">
    <location>
        <begin position="189"/>
        <end position="223"/>
    </location>
</feature>
<sequence length="515" mass="58379">RQLVRANTTFNAFLLPEQPVVEPEPLRVSMTRHLELEDDMKEYWAFYLLQGSSVTVSTCVRWPGASLVVIRGHKHLHQCAYIGDDSSEELEELEAQMEEERQWPVTSVHDPNRTKITTDQRSENGDTTNEKNKPTRMRRLRPEVTLHGIKNPVSSSEKLLYKEDTDSEDVDNIVIQLLQNIGKAKNKQKAKESADKMSTKPDKESTASTRSDDDTRNSTKDDSAVPTSTEVFEDVLKKLQRLGDNGKGVLRRLTLQLSEATPSRDNETHKVDLSALRNIIREMLHEHSSANRTKSRREIVLTTPSLHHDLNTDDESGDVAEEEAACCLLQDLQPDGIADHHNTVNETTLNDKSKSEFWSSFSSSEERLLNCAGLILNLPLTPHSKCHKFSPAHQHSLAAHENTITYKVPRNGYYFFVFSSENEVQTNYIRVHFDLQKRVYNVSNSMAACTNSTEPCALPLDFFSSEKVVLQLPVRPNESLWNEEFIAVSTCEPRTALYLGCVIAVPLFILLFAFQ</sequence>
<organism evidence="5 6">
    <name type="scientific">Periplaneta americana</name>
    <name type="common">American cockroach</name>
    <name type="synonym">Blatta americana</name>
    <dbReference type="NCBI Taxonomy" id="6978"/>
    <lineage>
        <taxon>Eukaryota</taxon>
        <taxon>Metazoa</taxon>
        <taxon>Ecdysozoa</taxon>
        <taxon>Arthropoda</taxon>
        <taxon>Hexapoda</taxon>
        <taxon>Insecta</taxon>
        <taxon>Pterygota</taxon>
        <taxon>Neoptera</taxon>
        <taxon>Polyneoptera</taxon>
        <taxon>Dictyoptera</taxon>
        <taxon>Blattodea</taxon>
        <taxon>Blattoidea</taxon>
        <taxon>Blattidae</taxon>
        <taxon>Blattinae</taxon>
        <taxon>Periplaneta</taxon>
    </lineage>
</organism>
<dbReference type="InterPro" id="IPR032008">
    <property type="entry name" value="APD1-4_N"/>
</dbReference>
<feature type="domain" description="E3 ubiquitin-protein ligase APD1-4 N-terminal" evidence="3">
    <location>
        <begin position="7"/>
        <end position="76"/>
    </location>
</feature>
<name>A0ABQ8S898_PERAM</name>